<dbReference type="Proteomes" id="UP000002139">
    <property type="component" value="Chromosome"/>
</dbReference>
<evidence type="ECO:0000256" key="1">
    <source>
        <dbReference type="SAM" id="Phobius"/>
    </source>
</evidence>
<dbReference type="KEGG" id="scl:sce6233"/>
<evidence type="ECO:0000313" key="3">
    <source>
        <dbReference type="EMBL" id="CAN96400.1"/>
    </source>
</evidence>
<keyword evidence="2" id="KW-0732">Signal</keyword>
<dbReference type="EMBL" id="AM746676">
    <property type="protein sequence ID" value="CAN96400.1"/>
    <property type="molecule type" value="Genomic_DNA"/>
</dbReference>
<sequence length="133" mass="13576">MTGAPRPGILTGMRFAAFGVILLLVGNAHAESTAPAPALDTTRRDVGTGLSVGGLVLGSVGAGMFFLTRPSGDDSCGCASRAWVFPTVLMSVGGAMTLTGVPLWITGQMKLDRATTRAELQLGPLGGSVRVLF</sequence>
<name>A9GH21_SORC5</name>
<keyword evidence="1" id="KW-1133">Transmembrane helix</keyword>
<proteinExistence type="predicted"/>
<protein>
    <submittedName>
        <fullName evidence="3">Membrane protein</fullName>
    </submittedName>
</protein>
<dbReference type="AlphaFoldDB" id="A9GH21"/>
<keyword evidence="1" id="KW-0812">Transmembrane</keyword>
<dbReference type="STRING" id="448385.sce6233"/>
<evidence type="ECO:0000256" key="2">
    <source>
        <dbReference type="SAM" id="SignalP"/>
    </source>
</evidence>
<gene>
    <name evidence="3" type="ordered locus">sce6233</name>
</gene>
<dbReference type="BioCyc" id="SCEL448385:SCE_RS32010-MONOMER"/>
<feature type="transmembrane region" description="Helical" evidence="1">
    <location>
        <begin position="46"/>
        <end position="67"/>
    </location>
</feature>
<dbReference type="HOGENOM" id="CLU_1969092_0_0_7"/>
<evidence type="ECO:0000313" key="4">
    <source>
        <dbReference type="Proteomes" id="UP000002139"/>
    </source>
</evidence>
<organism evidence="3 4">
    <name type="scientific">Sorangium cellulosum (strain So ce56)</name>
    <name type="common">Polyangium cellulosum (strain So ce56)</name>
    <dbReference type="NCBI Taxonomy" id="448385"/>
    <lineage>
        <taxon>Bacteria</taxon>
        <taxon>Pseudomonadati</taxon>
        <taxon>Myxococcota</taxon>
        <taxon>Polyangia</taxon>
        <taxon>Polyangiales</taxon>
        <taxon>Polyangiaceae</taxon>
        <taxon>Sorangium</taxon>
    </lineage>
</organism>
<feature type="signal peptide" evidence="2">
    <location>
        <begin position="1"/>
        <end position="30"/>
    </location>
</feature>
<feature type="chain" id="PRO_5002738076" evidence="2">
    <location>
        <begin position="31"/>
        <end position="133"/>
    </location>
</feature>
<feature type="transmembrane region" description="Helical" evidence="1">
    <location>
        <begin position="83"/>
        <end position="105"/>
    </location>
</feature>
<accession>A9GH21</accession>
<reference evidence="3 4" key="1">
    <citation type="journal article" date="2007" name="Nat. Biotechnol.">
        <title>Complete genome sequence of the myxobacterium Sorangium cellulosum.</title>
        <authorList>
            <person name="Schneiker S."/>
            <person name="Perlova O."/>
            <person name="Kaiser O."/>
            <person name="Gerth K."/>
            <person name="Alici A."/>
            <person name="Altmeyer M.O."/>
            <person name="Bartels D."/>
            <person name="Bekel T."/>
            <person name="Beyer S."/>
            <person name="Bode E."/>
            <person name="Bode H.B."/>
            <person name="Bolten C.J."/>
            <person name="Choudhuri J.V."/>
            <person name="Doss S."/>
            <person name="Elnakady Y.A."/>
            <person name="Frank B."/>
            <person name="Gaigalat L."/>
            <person name="Goesmann A."/>
            <person name="Groeger C."/>
            <person name="Gross F."/>
            <person name="Jelsbak L."/>
            <person name="Jelsbak L."/>
            <person name="Kalinowski J."/>
            <person name="Kegler C."/>
            <person name="Knauber T."/>
            <person name="Konietzny S."/>
            <person name="Kopp M."/>
            <person name="Krause L."/>
            <person name="Krug D."/>
            <person name="Linke B."/>
            <person name="Mahmud T."/>
            <person name="Martinez-Arias R."/>
            <person name="McHardy A.C."/>
            <person name="Merai M."/>
            <person name="Meyer F."/>
            <person name="Mormann S."/>
            <person name="Munoz-Dorado J."/>
            <person name="Perez J."/>
            <person name="Pradella S."/>
            <person name="Rachid S."/>
            <person name="Raddatz G."/>
            <person name="Rosenau F."/>
            <person name="Rueckert C."/>
            <person name="Sasse F."/>
            <person name="Scharfe M."/>
            <person name="Schuster S.C."/>
            <person name="Suen G."/>
            <person name="Treuner-Lange A."/>
            <person name="Velicer G.J."/>
            <person name="Vorholter F.-J."/>
            <person name="Weissman K.J."/>
            <person name="Welch R.D."/>
            <person name="Wenzel S.C."/>
            <person name="Whitworth D.E."/>
            <person name="Wilhelm S."/>
            <person name="Wittmann C."/>
            <person name="Bloecker H."/>
            <person name="Puehler A."/>
            <person name="Mueller R."/>
        </authorList>
    </citation>
    <scope>NUCLEOTIDE SEQUENCE [LARGE SCALE GENOMIC DNA]</scope>
    <source>
        <strain evidence="4">So ce56</strain>
    </source>
</reference>
<keyword evidence="1" id="KW-0472">Membrane</keyword>
<keyword evidence="4" id="KW-1185">Reference proteome</keyword>